<dbReference type="GO" id="GO:0022857">
    <property type="term" value="F:transmembrane transporter activity"/>
    <property type="evidence" value="ECO:0007669"/>
    <property type="project" value="TreeGrafter"/>
</dbReference>
<reference evidence="3 4" key="1">
    <citation type="journal article" date="2014" name="Agronomy (Basel)">
        <title>A Draft Genome Sequence for Ensete ventricosum, the Drought-Tolerant Tree Against Hunger.</title>
        <authorList>
            <person name="Harrison J."/>
            <person name="Moore K.A."/>
            <person name="Paszkiewicz K."/>
            <person name="Jones T."/>
            <person name="Grant M."/>
            <person name="Ambacheew D."/>
            <person name="Muzemil S."/>
            <person name="Studholme D.J."/>
        </authorList>
    </citation>
    <scope>NUCLEOTIDE SEQUENCE [LARGE SCALE GENOMIC DNA]</scope>
</reference>
<comment type="caution">
    <text evidence="3">The sequence shown here is derived from an EMBL/GenBank/DDBJ whole genome shotgun (WGS) entry which is preliminary data.</text>
</comment>
<comment type="similarity">
    <text evidence="1">Belongs to the major facilitator superfamily. Sugar transporter (TC 2.A.1.1) family.</text>
</comment>
<keyword evidence="2" id="KW-0762">Sugar transport</keyword>
<gene>
    <name evidence="3" type="ORF">B296_00021383</name>
</gene>
<dbReference type="InterPro" id="IPR036259">
    <property type="entry name" value="MFS_trans_sf"/>
</dbReference>
<evidence type="ECO:0000256" key="2">
    <source>
        <dbReference type="ARBA" id="ARBA00022597"/>
    </source>
</evidence>
<dbReference type="PANTHER" id="PTHR48021">
    <property type="match status" value="1"/>
</dbReference>
<dbReference type="EMBL" id="AMZH03001035">
    <property type="protein sequence ID" value="RRT80894.1"/>
    <property type="molecule type" value="Genomic_DNA"/>
</dbReference>
<accession>A0A427AXA9</accession>
<dbReference type="Proteomes" id="UP000287651">
    <property type="component" value="Unassembled WGS sequence"/>
</dbReference>
<protein>
    <recommendedName>
        <fullName evidence="5">Major facilitator superfamily (MFS) profile domain-containing protein</fullName>
    </recommendedName>
</protein>
<proteinExistence type="inferred from homology"/>
<dbReference type="AlphaFoldDB" id="A0A427AXA9"/>
<dbReference type="GO" id="GO:0016020">
    <property type="term" value="C:membrane"/>
    <property type="evidence" value="ECO:0007669"/>
    <property type="project" value="TreeGrafter"/>
</dbReference>
<evidence type="ECO:0000256" key="1">
    <source>
        <dbReference type="ARBA" id="ARBA00010992"/>
    </source>
</evidence>
<evidence type="ECO:0008006" key="5">
    <source>
        <dbReference type="Google" id="ProtNLM"/>
    </source>
</evidence>
<dbReference type="Gene3D" id="1.20.1250.20">
    <property type="entry name" value="MFS general substrate transporter like domains"/>
    <property type="match status" value="1"/>
</dbReference>
<evidence type="ECO:0000313" key="4">
    <source>
        <dbReference type="Proteomes" id="UP000287651"/>
    </source>
</evidence>
<evidence type="ECO:0000313" key="3">
    <source>
        <dbReference type="EMBL" id="RRT80894.1"/>
    </source>
</evidence>
<dbReference type="InterPro" id="IPR050549">
    <property type="entry name" value="MFS_Trehalose_Transporter"/>
</dbReference>
<name>A0A427AXA9_ENSVE</name>
<dbReference type="PANTHER" id="PTHR48021:SF1">
    <property type="entry name" value="GH07001P-RELATED"/>
    <property type="match status" value="1"/>
</dbReference>
<organism evidence="3 4">
    <name type="scientific">Ensete ventricosum</name>
    <name type="common">Abyssinian banana</name>
    <name type="synonym">Musa ensete</name>
    <dbReference type="NCBI Taxonomy" id="4639"/>
    <lineage>
        <taxon>Eukaryota</taxon>
        <taxon>Viridiplantae</taxon>
        <taxon>Streptophyta</taxon>
        <taxon>Embryophyta</taxon>
        <taxon>Tracheophyta</taxon>
        <taxon>Spermatophyta</taxon>
        <taxon>Magnoliopsida</taxon>
        <taxon>Liliopsida</taxon>
        <taxon>Zingiberales</taxon>
        <taxon>Musaceae</taxon>
        <taxon>Ensete</taxon>
    </lineage>
</organism>
<sequence length="230" mass="25065">MSFRGEESGSEDGRGDLKKPFLHTGSWYRMGMGSRQSSLMASSASVIRDSSISVVLCTLIVALGPIQFGFTGGYSSPTQDDIIADLGLTLSEVSYPPRTVHNSLPLPTCSLVVRRFLEHWAFLSCTREGLLVLVYGSVVGRIRRWCDLLHSLLPSSPKNLMQSMGNLCGLTLVLLTFHQVPVYIAEISPQNLRGSLGSVNQASSSLCDYGHFNRLSVGYACSLETARSNR</sequence>
<keyword evidence="2" id="KW-0813">Transport</keyword>